<sequence>MPARVHAILVVRPDGRTFATLHLRRTLAAVEAQTRRVDALTIVICGKDADAHEFAAASGAESVITAPAGTGFAAATGIASRRVGESDAVWLLAQDTAPEQDALAKLVGALELAPSAAFAAPKLVRWNDADEIASLGVSMTRFGRAMGLADGELDQGQHDGSEDVLAADIRGVLVRIGAWRALDGIDTGLSGADEGLDLGVRARLAGGRVTLVPTAHIAVAGDGVAGPPAPTSAAARRRSAYAERAAQLHRRLAYAPLWAVALHWLSILPLAVWRSLGHLIGKQPGLVWPEWRAAAVAIVRLASVAHARGSIRRTRSAPWSLLAPLRISQATLRERLEDDPDAAEVSAVHRTDLRFFSGGGAWLVLAALVVSAVSFTSLLVWPVLGGGGLQPLRSTVLQLWLDAAYGRRALGLETIAPADPFAVVIAALGSLWPGSPSKILVIVWILALPLAALGGWFAATRVTERPLLRIAGGVVWALSPTLLAALTQGRPAALLVHLLLPWLFFAGAAAHRSWVTAGTASLLFAAVVACAPSLAPALLVIWAGMLVLVLAARAGRGLAKVIWLVVPATVLFTPLVWHQLRAGELGGLLADPGVVWAGPQVAADATGRGLLAAGLPTPDLAGWVGFVPEGVPTWWVPLLAAPLAVFALIAPLTTRWAAGMVLLVIAALGLGTAFAQVGVSVASAQSQTVPLWPGTGLSLASIGVMGAALVALDTGLARRMTRVRSILALVALLALAVLAVPSLTASARGTALLTNGPSSTLPAYVAAEGSDDPDIGTVVLAPLRGGELAVQLVWGGSETLGGQTTVMSTRTSADEHDHELAELAADLVSPTSGDVVDTLADAGIGFVLLAPLDEGTADAASTLRLEAETSLNQRSGLDAVGETARGTLWRVSGELGNRAGVGDAVAATTRMIALVQLIALAAALLLSLPTAASRRAARRTPRVIGPQWQEQR</sequence>
<evidence type="ECO:0000313" key="2">
    <source>
        <dbReference type="EMBL" id="BDV30055.1"/>
    </source>
</evidence>
<evidence type="ECO:0008006" key="4">
    <source>
        <dbReference type="Google" id="ProtNLM"/>
    </source>
</evidence>
<feature type="transmembrane region" description="Helical" evidence="1">
    <location>
        <begin position="360"/>
        <end position="384"/>
    </location>
</feature>
<keyword evidence="1" id="KW-0812">Transmembrane</keyword>
<feature type="transmembrane region" description="Helical" evidence="1">
    <location>
        <begin position="439"/>
        <end position="460"/>
    </location>
</feature>
<feature type="transmembrane region" description="Helical" evidence="1">
    <location>
        <begin position="415"/>
        <end position="432"/>
    </location>
</feature>
<feature type="transmembrane region" description="Helical" evidence="1">
    <location>
        <begin position="252"/>
        <end position="273"/>
    </location>
</feature>
<reference evidence="2 3" key="1">
    <citation type="submission" date="2022-12" db="EMBL/GenBank/DDBJ databases">
        <title>Microbacterium terricola strain KV-448 chromosome, complete genome.</title>
        <authorList>
            <person name="Oshima T."/>
            <person name="Moriya T."/>
            <person name="Bessho Y."/>
        </authorList>
    </citation>
    <scope>NUCLEOTIDE SEQUENCE [LARGE SCALE GENOMIC DNA]</scope>
    <source>
        <strain evidence="2 3">KV-448</strain>
    </source>
</reference>
<feature type="transmembrane region" description="Helical" evidence="1">
    <location>
        <begin position="911"/>
        <end position="932"/>
    </location>
</feature>
<gene>
    <name evidence="2" type="ORF">Microterr_07150</name>
</gene>
<dbReference type="InterPro" id="IPR029044">
    <property type="entry name" value="Nucleotide-diphossugar_trans"/>
</dbReference>
<dbReference type="Pfam" id="PF13641">
    <property type="entry name" value="Glyco_tranf_2_3"/>
    <property type="match status" value="1"/>
</dbReference>
<dbReference type="Proteomes" id="UP001317779">
    <property type="component" value="Chromosome"/>
</dbReference>
<name>A0ABM8DWS5_9MICO</name>
<dbReference type="RefSeq" id="WP_263796098.1">
    <property type="nucleotide sequence ID" value="NZ_AP027141.1"/>
</dbReference>
<evidence type="ECO:0000313" key="3">
    <source>
        <dbReference type="Proteomes" id="UP001317779"/>
    </source>
</evidence>
<feature type="transmembrane region" description="Helical" evidence="1">
    <location>
        <begin position="522"/>
        <end position="549"/>
    </location>
</feature>
<dbReference type="SUPFAM" id="SSF53448">
    <property type="entry name" value="Nucleotide-diphospho-sugar transferases"/>
    <property type="match status" value="1"/>
</dbReference>
<organism evidence="2 3">
    <name type="scientific">Microbacterium terricola</name>
    <dbReference type="NCBI Taxonomy" id="344163"/>
    <lineage>
        <taxon>Bacteria</taxon>
        <taxon>Bacillati</taxon>
        <taxon>Actinomycetota</taxon>
        <taxon>Actinomycetes</taxon>
        <taxon>Micrococcales</taxon>
        <taxon>Microbacteriaceae</taxon>
        <taxon>Microbacterium</taxon>
    </lineage>
</organism>
<feature type="transmembrane region" description="Helical" evidence="1">
    <location>
        <begin position="492"/>
        <end position="510"/>
    </location>
</feature>
<evidence type="ECO:0000256" key="1">
    <source>
        <dbReference type="SAM" id="Phobius"/>
    </source>
</evidence>
<feature type="transmembrane region" description="Helical" evidence="1">
    <location>
        <begin position="561"/>
        <end position="580"/>
    </location>
</feature>
<dbReference type="EMBL" id="AP027141">
    <property type="protein sequence ID" value="BDV30055.1"/>
    <property type="molecule type" value="Genomic_DNA"/>
</dbReference>
<dbReference type="PANTHER" id="PTHR43685:SF3">
    <property type="entry name" value="SLR2126 PROTEIN"/>
    <property type="match status" value="1"/>
</dbReference>
<feature type="transmembrane region" description="Helical" evidence="1">
    <location>
        <begin position="466"/>
        <end position="485"/>
    </location>
</feature>
<feature type="transmembrane region" description="Helical" evidence="1">
    <location>
        <begin position="724"/>
        <end position="743"/>
    </location>
</feature>
<dbReference type="PANTHER" id="PTHR43685">
    <property type="entry name" value="GLYCOSYLTRANSFERASE"/>
    <property type="match status" value="1"/>
</dbReference>
<keyword evidence="1" id="KW-0472">Membrane</keyword>
<proteinExistence type="predicted"/>
<accession>A0ABM8DWS5</accession>
<keyword evidence="3" id="KW-1185">Reference proteome</keyword>
<protein>
    <recommendedName>
        <fullName evidence="4">Glycosyltransferase, GT2 family</fullName>
    </recommendedName>
</protein>
<keyword evidence="1" id="KW-1133">Transmembrane helix</keyword>
<dbReference type="Gene3D" id="3.90.550.10">
    <property type="entry name" value="Spore Coat Polysaccharide Biosynthesis Protein SpsA, Chain A"/>
    <property type="match status" value="1"/>
</dbReference>
<feature type="transmembrane region" description="Helical" evidence="1">
    <location>
        <begin position="634"/>
        <end position="653"/>
    </location>
</feature>
<feature type="transmembrane region" description="Helical" evidence="1">
    <location>
        <begin position="660"/>
        <end position="679"/>
    </location>
</feature>
<dbReference type="InterPro" id="IPR050834">
    <property type="entry name" value="Glycosyltransf_2"/>
</dbReference>
<feature type="transmembrane region" description="Helical" evidence="1">
    <location>
        <begin position="691"/>
        <end position="712"/>
    </location>
</feature>